<dbReference type="AlphaFoldDB" id="A0A8D8GEN6"/>
<feature type="region of interest" description="Disordered" evidence="1">
    <location>
        <begin position="280"/>
        <end position="351"/>
    </location>
</feature>
<dbReference type="EMBL" id="HBUE01259844">
    <property type="protein sequence ID" value="CAG6558521.1"/>
    <property type="molecule type" value="Transcribed_RNA"/>
</dbReference>
<evidence type="ECO:0000256" key="1">
    <source>
        <dbReference type="SAM" id="MobiDB-lite"/>
    </source>
</evidence>
<accession>A0A8D8GEN6</accession>
<organism evidence="2">
    <name type="scientific">Culex pipiens</name>
    <name type="common">House mosquito</name>
    <dbReference type="NCBI Taxonomy" id="7175"/>
    <lineage>
        <taxon>Eukaryota</taxon>
        <taxon>Metazoa</taxon>
        <taxon>Ecdysozoa</taxon>
        <taxon>Arthropoda</taxon>
        <taxon>Hexapoda</taxon>
        <taxon>Insecta</taxon>
        <taxon>Pterygota</taxon>
        <taxon>Neoptera</taxon>
        <taxon>Endopterygota</taxon>
        <taxon>Diptera</taxon>
        <taxon>Nematocera</taxon>
        <taxon>Culicoidea</taxon>
        <taxon>Culicidae</taxon>
        <taxon>Culicinae</taxon>
        <taxon>Culicini</taxon>
        <taxon>Culex</taxon>
        <taxon>Culex</taxon>
    </lineage>
</organism>
<name>A0A8D8GEN6_CULPI</name>
<feature type="compositionally biased region" description="Basic residues" evidence="1">
    <location>
        <begin position="318"/>
        <end position="330"/>
    </location>
</feature>
<proteinExistence type="predicted"/>
<reference evidence="2" key="1">
    <citation type="submission" date="2021-05" db="EMBL/GenBank/DDBJ databases">
        <authorList>
            <person name="Alioto T."/>
            <person name="Alioto T."/>
            <person name="Gomez Garrido J."/>
        </authorList>
    </citation>
    <scope>NUCLEOTIDE SEQUENCE</scope>
</reference>
<dbReference type="PANTHER" id="PTHR33198:SF19">
    <property type="entry name" value="CCHC-TYPE DOMAIN-CONTAINING PROTEIN"/>
    <property type="match status" value="1"/>
</dbReference>
<evidence type="ECO:0000313" key="2">
    <source>
        <dbReference type="EMBL" id="CAG6507192.1"/>
    </source>
</evidence>
<dbReference type="PANTHER" id="PTHR33198">
    <property type="entry name" value="ANK_REP_REGION DOMAIN-CONTAINING PROTEIN-RELATED"/>
    <property type="match status" value="1"/>
</dbReference>
<dbReference type="EMBL" id="HBUE01154792">
    <property type="protein sequence ID" value="CAG6507192.1"/>
    <property type="molecule type" value="Transcribed_RNA"/>
</dbReference>
<sequence length="351" mass="37701">MNQHQMIGSIAEFNGEHDDWDVYYERLEQYFEVNDVPEAKRSAFLISVIGTDAYKSLRDLCHPVVPKDKPFEELCVLLRKQFSRQVAIYRERTKFYNARHENHENATQWYGRLKRLSVDCKFGANLEQVLVDKFVTGLRAGQVLDRLCEEGEGLKLEQALEIAINKECAAKDNAYAPVRFQPPAHNPFAGGCIPPPKPCLFRGNPVRASAACPPLGGGGGLFGASGGTTFGSAQPQSFSAPQAVACTFGTAPAPATVALKSMANPVARFAMMEALEAEQPENVEHNQPEGLGGSAPAVGAEATAEEGAPEGAGGAVAKAKRVRTRRRGRGGRGGGADNASDKNSVDGEAKD</sequence>
<protein>
    <submittedName>
        <fullName evidence="2">(northern house mosquito) hypothetical protein</fullName>
    </submittedName>
</protein>
<feature type="compositionally biased region" description="Basic and acidic residues" evidence="1">
    <location>
        <begin position="339"/>
        <end position="351"/>
    </location>
</feature>